<comment type="caution">
    <text evidence="2">The sequence shown here is derived from an EMBL/GenBank/DDBJ whole genome shotgun (WGS) entry which is preliminary data.</text>
</comment>
<sequence>MKKYSFHRSVNRSRSAGFSLIEVVLAIGIFLITVLALVGLLAPTLKSVDDVEKTDEISSIVNSVNAFLQNSPEIANAGESKFATIFNAVVGDDYAQILAFRQYEQGENIGFKIGFIGETNATVTDADITNGTEVYAAGPIYRVVLSASSVTPESYLTGAPDRNTTSGVYTLSNKTLDNYLEGYFAMEVRIYVEDPSPNYDIMKLPPNAGEDPKDATLVNIKDKDPIFTYNTAIVR</sequence>
<accession>A0ABU1AIR4</accession>
<dbReference type="EMBL" id="JARXIC010000013">
    <property type="protein sequence ID" value="MDQ8194705.1"/>
    <property type="molecule type" value="Genomic_DNA"/>
</dbReference>
<organism evidence="2 3">
    <name type="scientific">Thalassobacterium sedimentorum</name>
    <dbReference type="NCBI Taxonomy" id="3041258"/>
    <lineage>
        <taxon>Bacteria</taxon>
        <taxon>Pseudomonadati</taxon>
        <taxon>Verrucomicrobiota</taxon>
        <taxon>Opitutia</taxon>
        <taxon>Puniceicoccales</taxon>
        <taxon>Coraliomargaritaceae</taxon>
        <taxon>Thalassobacterium</taxon>
    </lineage>
</organism>
<feature type="transmembrane region" description="Helical" evidence="1">
    <location>
        <begin position="20"/>
        <end position="42"/>
    </location>
</feature>
<proteinExistence type="predicted"/>
<dbReference type="Proteomes" id="UP001243717">
    <property type="component" value="Unassembled WGS sequence"/>
</dbReference>
<protein>
    <submittedName>
        <fullName evidence="2">Prepilin-type N-terminal cleavage/methylation domain-containing protein</fullName>
    </submittedName>
</protein>
<name>A0ABU1AIR4_9BACT</name>
<evidence type="ECO:0000256" key="1">
    <source>
        <dbReference type="SAM" id="Phobius"/>
    </source>
</evidence>
<dbReference type="RefSeq" id="WP_308985172.1">
    <property type="nucleotide sequence ID" value="NZ_JARXIC010000013.1"/>
</dbReference>
<dbReference type="Pfam" id="PF07963">
    <property type="entry name" value="N_methyl"/>
    <property type="match status" value="1"/>
</dbReference>
<evidence type="ECO:0000313" key="2">
    <source>
        <dbReference type="EMBL" id="MDQ8194705.1"/>
    </source>
</evidence>
<keyword evidence="1" id="KW-0812">Transmembrane</keyword>
<keyword evidence="1" id="KW-0472">Membrane</keyword>
<evidence type="ECO:0000313" key="3">
    <source>
        <dbReference type="Proteomes" id="UP001243717"/>
    </source>
</evidence>
<keyword evidence="3" id="KW-1185">Reference proteome</keyword>
<gene>
    <name evidence="2" type="ORF">QEH59_09725</name>
</gene>
<reference evidence="2 3" key="1">
    <citation type="submission" date="2023-04" db="EMBL/GenBank/DDBJ databases">
        <title>A novel bacteria isolated from coastal sediment.</title>
        <authorList>
            <person name="Liu X.-J."/>
            <person name="Du Z.-J."/>
        </authorList>
    </citation>
    <scope>NUCLEOTIDE SEQUENCE [LARGE SCALE GENOMIC DNA]</scope>
    <source>
        <strain evidence="2 3">SDUM461004</strain>
    </source>
</reference>
<keyword evidence="1" id="KW-1133">Transmembrane helix</keyword>
<dbReference type="InterPro" id="IPR012902">
    <property type="entry name" value="N_methyl_site"/>
</dbReference>
<dbReference type="PROSITE" id="PS00409">
    <property type="entry name" value="PROKAR_NTER_METHYL"/>
    <property type="match status" value="1"/>
</dbReference>